<dbReference type="EMBL" id="CCAE010000013">
    <property type="protein sequence ID" value="CDN87681.1"/>
    <property type="molecule type" value="Genomic_DNA"/>
</dbReference>
<comment type="subunit">
    <text evidence="2 10">Heterodimer of HisH and HisF.</text>
</comment>
<evidence type="ECO:0000256" key="4">
    <source>
        <dbReference type="ARBA" id="ARBA00022801"/>
    </source>
</evidence>
<feature type="domain" description="Glutamine amidotransferase" evidence="12">
    <location>
        <begin position="4"/>
        <end position="202"/>
    </location>
</feature>
<dbReference type="NCBIfam" id="TIGR01855">
    <property type="entry name" value="IMP_synth_hisH"/>
    <property type="match status" value="1"/>
</dbReference>
<dbReference type="HAMAP" id="MF_00278">
    <property type="entry name" value="HisH"/>
    <property type="match status" value="1"/>
</dbReference>
<sequence length="204" mass="22402">MIRIVDYGVGNIQAFLNTFKRLGLPAERAKVPADLADATRLILPGVGSFDHAMTLLNQSGLREPLEARVQGDKIPVLGVCVGMQMLAEGSDEGELPGLNWIPGRVRAFAQTPASADLPQPHMGWNDLQVRPDSSLFADFEPLPRFYFLHSYYFDCADRAHVAASSRYGLDFDCVVSSGHIHGVQCHPEKSHHFGAQLLKNFATT</sequence>
<evidence type="ECO:0000256" key="8">
    <source>
        <dbReference type="ARBA" id="ARBA00047838"/>
    </source>
</evidence>
<dbReference type="PROSITE" id="PS51273">
    <property type="entry name" value="GATASE_TYPE_1"/>
    <property type="match status" value="1"/>
</dbReference>
<accession>A0A1L1PSW1</accession>
<evidence type="ECO:0000256" key="2">
    <source>
        <dbReference type="ARBA" id="ARBA00011152"/>
    </source>
</evidence>
<dbReference type="InterPro" id="IPR029062">
    <property type="entry name" value="Class_I_gatase-like"/>
</dbReference>
<dbReference type="InterPro" id="IPR010139">
    <property type="entry name" value="Imidazole-glycPsynth_HisH"/>
</dbReference>
<keyword evidence="5 10" id="KW-0315">Glutamine amidotransferase</keyword>
<dbReference type="PANTHER" id="PTHR42701">
    <property type="entry name" value="IMIDAZOLE GLYCEROL PHOSPHATE SYNTHASE SUBUNIT HISH"/>
    <property type="match status" value="1"/>
</dbReference>
<proteinExistence type="inferred from homology"/>
<comment type="pathway">
    <text evidence="1 10">Amino-acid biosynthesis; L-histidine biosynthesis; L-histidine from 5-phospho-alpha-D-ribose 1-diphosphate: step 5/9.</text>
</comment>
<dbReference type="Gene3D" id="3.40.50.880">
    <property type="match status" value="1"/>
</dbReference>
<dbReference type="GO" id="GO:0004359">
    <property type="term" value="F:glutaminase activity"/>
    <property type="evidence" value="ECO:0007669"/>
    <property type="project" value="UniProtKB-EC"/>
</dbReference>
<dbReference type="RefSeq" id="WP_009519367.1">
    <property type="nucleotide sequence ID" value="NZ_CCAE010000013.1"/>
</dbReference>
<feature type="active site" evidence="10 11">
    <location>
        <position position="186"/>
    </location>
</feature>
<dbReference type="GO" id="GO:0005737">
    <property type="term" value="C:cytoplasm"/>
    <property type="evidence" value="ECO:0007669"/>
    <property type="project" value="UniProtKB-SubCell"/>
</dbReference>
<keyword evidence="13" id="KW-0328">Glycosyltransferase</keyword>
<evidence type="ECO:0000313" key="13">
    <source>
        <dbReference type="EMBL" id="CDN87681.1"/>
    </source>
</evidence>
<evidence type="ECO:0000256" key="7">
    <source>
        <dbReference type="ARBA" id="ARBA00023239"/>
    </source>
</evidence>
<evidence type="ECO:0000256" key="6">
    <source>
        <dbReference type="ARBA" id="ARBA00023102"/>
    </source>
</evidence>
<dbReference type="GO" id="GO:0016829">
    <property type="term" value="F:lyase activity"/>
    <property type="evidence" value="ECO:0007669"/>
    <property type="project" value="UniProtKB-KW"/>
</dbReference>
<evidence type="ECO:0000256" key="9">
    <source>
        <dbReference type="ARBA" id="ARBA00049534"/>
    </source>
</evidence>
<reference evidence="14" key="1">
    <citation type="submission" date="2014-11" db="EMBL/GenBank/DDBJ databases">
        <title>Draft genome sequence of Hydrogenophaga intermedia S1.</title>
        <authorList>
            <person name="Gan H.M."/>
            <person name="Chew T.H."/>
            <person name="Stolz A."/>
        </authorList>
    </citation>
    <scope>NUCLEOTIDE SEQUENCE [LARGE SCALE GENOMIC DNA]</scope>
    <source>
        <strain evidence="14">S1</strain>
    </source>
</reference>
<dbReference type="EC" id="3.5.1.2" evidence="10"/>
<evidence type="ECO:0000256" key="3">
    <source>
        <dbReference type="ARBA" id="ARBA00022605"/>
    </source>
</evidence>
<dbReference type="PIRSF" id="PIRSF000495">
    <property type="entry name" value="Amidotransf_hisH"/>
    <property type="match status" value="1"/>
</dbReference>
<name>A0A1L1PSW1_HYDIT</name>
<dbReference type="AlphaFoldDB" id="A0A1L1PSW1"/>
<evidence type="ECO:0000256" key="5">
    <source>
        <dbReference type="ARBA" id="ARBA00022962"/>
    </source>
</evidence>
<keyword evidence="14" id="KW-1185">Reference proteome</keyword>
<gene>
    <name evidence="13" type="primary">hisH_2</name>
    <name evidence="10" type="synonym">hisH</name>
    <name evidence="13" type="ORF">BN948_02106</name>
</gene>
<comment type="catalytic activity">
    <reaction evidence="8 10">
        <text>5-[(5-phospho-1-deoxy-D-ribulos-1-ylimino)methylamino]-1-(5-phospho-beta-D-ribosyl)imidazole-4-carboxamide + L-glutamine = D-erythro-1-(imidazol-4-yl)glycerol 3-phosphate + 5-amino-1-(5-phospho-beta-D-ribosyl)imidazole-4-carboxamide + L-glutamate + H(+)</text>
        <dbReference type="Rhea" id="RHEA:24793"/>
        <dbReference type="ChEBI" id="CHEBI:15378"/>
        <dbReference type="ChEBI" id="CHEBI:29985"/>
        <dbReference type="ChEBI" id="CHEBI:58278"/>
        <dbReference type="ChEBI" id="CHEBI:58359"/>
        <dbReference type="ChEBI" id="CHEBI:58475"/>
        <dbReference type="ChEBI" id="CHEBI:58525"/>
        <dbReference type="EC" id="4.3.2.10"/>
    </reaction>
</comment>
<comment type="catalytic activity">
    <reaction evidence="9 10">
        <text>L-glutamine + H2O = L-glutamate + NH4(+)</text>
        <dbReference type="Rhea" id="RHEA:15889"/>
        <dbReference type="ChEBI" id="CHEBI:15377"/>
        <dbReference type="ChEBI" id="CHEBI:28938"/>
        <dbReference type="ChEBI" id="CHEBI:29985"/>
        <dbReference type="ChEBI" id="CHEBI:58359"/>
        <dbReference type="EC" id="3.5.1.2"/>
    </reaction>
</comment>
<organism evidence="13 14">
    <name type="scientific">Hydrogenophaga intermedia</name>
    <dbReference type="NCBI Taxonomy" id="65786"/>
    <lineage>
        <taxon>Bacteria</taxon>
        <taxon>Pseudomonadati</taxon>
        <taxon>Pseudomonadota</taxon>
        <taxon>Betaproteobacteria</taxon>
        <taxon>Burkholderiales</taxon>
        <taxon>Comamonadaceae</taxon>
        <taxon>Hydrogenophaga</taxon>
    </lineage>
</organism>
<keyword evidence="10" id="KW-0963">Cytoplasm</keyword>
<evidence type="ECO:0000256" key="1">
    <source>
        <dbReference type="ARBA" id="ARBA00005091"/>
    </source>
</evidence>
<evidence type="ECO:0000313" key="14">
    <source>
        <dbReference type="Proteomes" id="UP000028878"/>
    </source>
</evidence>
<keyword evidence="6 10" id="KW-0368">Histidine biosynthesis</keyword>
<dbReference type="GO" id="GO:0000107">
    <property type="term" value="F:imidazoleglycerol-phosphate synthase activity"/>
    <property type="evidence" value="ECO:0007669"/>
    <property type="project" value="UniProtKB-UniRule"/>
</dbReference>
<dbReference type="EC" id="4.3.2.10" evidence="10"/>
<dbReference type="UniPathway" id="UPA00031">
    <property type="reaction ID" value="UER00010"/>
</dbReference>
<dbReference type="GO" id="GO:0000105">
    <property type="term" value="P:L-histidine biosynthetic process"/>
    <property type="evidence" value="ECO:0007669"/>
    <property type="project" value="UniProtKB-UniRule"/>
</dbReference>
<dbReference type="SUPFAM" id="SSF52317">
    <property type="entry name" value="Class I glutamine amidotransferase-like"/>
    <property type="match status" value="1"/>
</dbReference>
<dbReference type="InterPro" id="IPR017926">
    <property type="entry name" value="GATASE"/>
</dbReference>
<evidence type="ECO:0000259" key="12">
    <source>
        <dbReference type="Pfam" id="PF00117"/>
    </source>
</evidence>
<comment type="subcellular location">
    <subcellularLocation>
        <location evidence="10">Cytoplasm</location>
    </subcellularLocation>
</comment>
<keyword evidence="7 10" id="KW-0456">Lyase</keyword>
<protein>
    <recommendedName>
        <fullName evidence="10">Imidazole glycerol phosphate synthase subunit HisH</fullName>
        <ecNumber evidence="10">4.3.2.10</ecNumber>
    </recommendedName>
    <alternativeName>
        <fullName evidence="10">IGP synthase glutaminase subunit</fullName>
        <ecNumber evidence="10">3.5.1.2</ecNumber>
    </alternativeName>
    <alternativeName>
        <fullName evidence="10">IGP synthase subunit HisH</fullName>
    </alternativeName>
    <alternativeName>
        <fullName evidence="10">ImGP synthase subunit HisH</fullName>
        <shortName evidence="10">IGPS subunit HisH</shortName>
    </alternativeName>
</protein>
<dbReference type="PANTHER" id="PTHR42701:SF1">
    <property type="entry name" value="IMIDAZOLE GLYCEROL PHOSPHATE SYNTHASE SUBUNIT HISH"/>
    <property type="match status" value="1"/>
</dbReference>
<dbReference type="Proteomes" id="UP000028878">
    <property type="component" value="Unassembled WGS sequence"/>
</dbReference>
<keyword evidence="13" id="KW-0808">Transferase</keyword>
<keyword evidence="4 10" id="KW-0378">Hydrolase</keyword>
<evidence type="ECO:0000256" key="10">
    <source>
        <dbReference type="HAMAP-Rule" id="MF_00278"/>
    </source>
</evidence>
<evidence type="ECO:0000256" key="11">
    <source>
        <dbReference type="PIRSR" id="PIRSR000495-1"/>
    </source>
</evidence>
<feature type="active site" evidence="10 11">
    <location>
        <position position="188"/>
    </location>
</feature>
<keyword evidence="3 10" id="KW-0028">Amino-acid biosynthesis</keyword>
<dbReference type="CDD" id="cd01748">
    <property type="entry name" value="GATase1_IGP_Synthase"/>
    <property type="match status" value="1"/>
</dbReference>
<feature type="active site" description="Nucleophile" evidence="10 11">
    <location>
        <position position="80"/>
    </location>
</feature>
<comment type="function">
    <text evidence="10">IGPS catalyzes the conversion of PRFAR and glutamine to IGP, AICAR and glutamate. The HisH subunit catalyzes the hydrolysis of glutamine to glutamate and ammonia as part of the synthesis of IGP and AICAR. The resulting ammonia molecule is channeled to the active site of HisF.</text>
</comment>
<dbReference type="Pfam" id="PF00117">
    <property type="entry name" value="GATase"/>
    <property type="match status" value="1"/>
</dbReference>